<dbReference type="InterPro" id="IPR029058">
    <property type="entry name" value="AB_hydrolase_fold"/>
</dbReference>
<sequence length="245" mass="25404">MPSVIKHQYQAQSTRVQSKLDPERPKISASFRMGSSDNAKMGPRIMSSPRKRCMTRNQLDLELESGRQGSSLIPRSKFKMKSSTAVLPILAAVASAKPVQQRQSCPGVYVFGARETTAPAGYGTSGGLVNMVTAAYPDSQSSAIDYPACGGQAECGGIDYDSSANQGTTAVVSAVNDLNSQCPDTKIVLIGYSQGGQIMDNALCGGAGETLSGAALDAVKAAIFMGDPHNIAGLPYNVGTCTAGG</sequence>
<dbReference type="SUPFAM" id="SSF53474">
    <property type="entry name" value="alpha/beta-Hydrolases"/>
    <property type="match status" value="1"/>
</dbReference>
<feature type="region of interest" description="Disordered" evidence="3">
    <location>
        <begin position="1"/>
        <end position="47"/>
    </location>
</feature>
<reference evidence="4 5" key="1">
    <citation type="submission" date="2018-12" db="EMBL/GenBank/DDBJ databases">
        <title>Draft genome sequence of Xylaria grammica IHI A82.</title>
        <authorList>
            <person name="Buettner E."/>
            <person name="Kellner H."/>
        </authorList>
    </citation>
    <scope>NUCLEOTIDE SEQUENCE [LARGE SCALE GENOMIC DNA]</scope>
    <source>
        <strain evidence="4 5">IHI A82</strain>
    </source>
</reference>
<evidence type="ECO:0000256" key="3">
    <source>
        <dbReference type="SAM" id="MobiDB-lite"/>
    </source>
</evidence>
<evidence type="ECO:0000313" key="4">
    <source>
        <dbReference type="EMBL" id="RWA09639.1"/>
    </source>
</evidence>
<keyword evidence="5" id="KW-1185">Reference proteome</keyword>
<dbReference type="PANTHER" id="PTHR33630">
    <property type="entry name" value="CUTINASE RV1984C-RELATED-RELATED"/>
    <property type="match status" value="1"/>
</dbReference>
<dbReference type="AlphaFoldDB" id="A0A439D5F2"/>
<organism evidence="4 5">
    <name type="scientific">Xylaria grammica</name>
    <dbReference type="NCBI Taxonomy" id="363999"/>
    <lineage>
        <taxon>Eukaryota</taxon>
        <taxon>Fungi</taxon>
        <taxon>Dikarya</taxon>
        <taxon>Ascomycota</taxon>
        <taxon>Pezizomycotina</taxon>
        <taxon>Sordariomycetes</taxon>
        <taxon>Xylariomycetidae</taxon>
        <taxon>Xylariales</taxon>
        <taxon>Xylariaceae</taxon>
        <taxon>Xylaria</taxon>
    </lineage>
</organism>
<dbReference type="Proteomes" id="UP000286045">
    <property type="component" value="Unassembled WGS sequence"/>
</dbReference>
<comment type="caution">
    <text evidence="4">The sequence shown here is derived from an EMBL/GenBank/DDBJ whole genome shotgun (WGS) entry which is preliminary data.</text>
</comment>
<keyword evidence="1" id="KW-0378">Hydrolase</keyword>
<feature type="non-terminal residue" evidence="4">
    <location>
        <position position="245"/>
    </location>
</feature>
<dbReference type="GO" id="GO:0052689">
    <property type="term" value="F:carboxylic ester hydrolase activity"/>
    <property type="evidence" value="ECO:0007669"/>
    <property type="project" value="UniProtKB-ARBA"/>
</dbReference>
<evidence type="ECO:0000313" key="5">
    <source>
        <dbReference type="Proteomes" id="UP000286045"/>
    </source>
</evidence>
<dbReference type="InterPro" id="IPR000675">
    <property type="entry name" value="Cutinase/axe"/>
</dbReference>
<keyword evidence="2" id="KW-1015">Disulfide bond</keyword>
<dbReference type="Gene3D" id="3.40.50.1820">
    <property type="entry name" value="alpha/beta hydrolase"/>
    <property type="match status" value="1"/>
</dbReference>
<dbReference type="Pfam" id="PF01083">
    <property type="entry name" value="Cutinase"/>
    <property type="match status" value="1"/>
</dbReference>
<dbReference type="STRING" id="363999.A0A439D5F2"/>
<evidence type="ECO:0008006" key="6">
    <source>
        <dbReference type="Google" id="ProtNLM"/>
    </source>
</evidence>
<name>A0A439D5F2_9PEZI</name>
<dbReference type="EMBL" id="RYZI01000145">
    <property type="protein sequence ID" value="RWA09639.1"/>
    <property type="molecule type" value="Genomic_DNA"/>
</dbReference>
<evidence type="ECO:0000256" key="1">
    <source>
        <dbReference type="ARBA" id="ARBA00022801"/>
    </source>
</evidence>
<proteinExistence type="predicted"/>
<gene>
    <name evidence="4" type="ORF">EKO27_g5440</name>
</gene>
<protein>
    <recommendedName>
        <fullName evidence="6">Cutinase</fullName>
    </recommendedName>
</protein>
<dbReference type="SMART" id="SM01110">
    <property type="entry name" value="Cutinase"/>
    <property type="match status" value="1"/>
</dbReference>
<accession>A0A439D5F2</accession>
<dbReference type="PANTHER" id="PTHR33630:SF10">
    <property type="entry name" value="ACETYLXYLAN ESTERASE"/>
    <property type="match status" value="1"/>
</dbReference>
<evidence type="ECO:0000256" key="2">
    <source>
        <dbReference type="ARBA" id="ARBA00023157"/>
    </source>
</evidence>